<dbReference type="PATRIC" id="fig|634498.28.peg.1837"/>
<accession>D3DZK9</accession>
<dbReference type="KEGG" id="mru:mru_1837"/>
<dbReference type="InterPro" id="IPR055979">
    <property type="entry name" value="DUF7557"/>
</dbReference>
<sequence>MDMKTIYLSEEVYNRLSLLALESENYNDLIARLIDVYENSYFDELSDAEADFYNERIKYFENGDYEGIRKVDLKFFGKN</sequence>
<evidence type="ECO:0000313" key="1">
    <source>
        <dbReference type="EMBL" id="ADC47687.1"/>
    </source>
</evidence>
<dbReference type="Proteomes" id="UP000008680">
    <property type="component" value="Chromosome"/>
</dbReference>
<dbReference type="HOGENOM" id="CLU_2597786_0_0_2"/>
<gene>
    <name evidence="1" type="ordered locus">mru_1837</name>
</gene>
<evidence type="ECO:0000313" key="2">
    <source>
        <dbReference type="Proteomes" id="UP000008680"/>
    </source>
</evidence>
<reference evidence="1 2" key="1">
    <citation type="journal article" date="2010" name="PLoS ONE">
        <title>The genome sequence of the rumen methanogen Methanobrevibacter ruminantium reveals new possibilities for controlling ruminant methane emissions.</title>
        <authorList>
            <person name="Leahy S.C."/>
            <person name="Kelly W.J."/>
            <person name="Altermann E."/>
            <person name="Ronimus R.S."/>
            <person name="Yeoman C.J."/>
            <person name="Pacheco D.M."/>
            <person name="Li D."/>
            <person name="Kong Z."/>
            <person name="McTavish S."/>
            <person name="Sang C."/>
            <person name="Lambie S.C."/>
            <person name="Janssen P.H."/>
            <person name="Dey D."/>
            <person name="Attwood G.T."/>
        </authorList>
    </citation>
    <scope>NUCLEOTIDE SEQUENCE [LARGE SCALE GENOMIC DNA]</scope>
    <source>
        <strain evidence="2">ATCC 35063 / DSM 1093 / JCM 13430 / OCM 146 / M1</strain>
    </source>
</reference>
<dbReference type="Pfam" id="PF24434">
    <property type="entry name" value="DUF7557"/>
    <property type="match status" value="1"/>
</dbReference>
<name>D3DZK9_METRM</name>
<evidence type="ECO:0008006" key="3">
    <source>
        <dbReference type="Google" id="ProtNLM"/>
    </source>
</evidence>
<proteinExistence type="predicted"/>
<organism evidence="1 2">
    <name type="scientific">Methanobrevibacter ruminantium (strain ATCC 35063 / DSM 1093 / JCM 13430 / OCM 146 / M1)</name>
    <name type="common">Methanobacterium ruminantium</name>
    <dbReference type="NCBI Taxonomy" id="634498"/>
    <lineage>
        <taxon>Archaea</taxon>
        <taxon>Methanobacteriati</taxon>
        <taxon>Methanobacteriota</taxon>
        <taxon>Methanomada group</taxon>
        <taxon>Methanobacteria</taxon>
        <taxon>Methanobacteriales</taxon>
        <taxon>Methanobacteriaceae</taxon>
        <taxon>Methanobrevibacter</taxon>
    </lineage>
</organism>
<dbReference type="RefSeq" id="WP_012956635.1">
    <property type="nucleotide sequence ID" value="NC_013790.1"/>
</dbReference>
<keyword evidence="2" id="KW-1185">Reference proteome</keyword>
<dbReference type="OrthoDB" id="81944at2157"/>
<protein>
    <recommendedName>
        <fullName evidence="3">Antitoxin</fullName>
    </recommendedName>
</protein>
<dbReference type="GeneID" id="8771507"/>
<dbReference type="EMBL" id="CP001719">
    <property type="protein sequence ID" value="ADC47687.1"/>
    <property type="molecule type" value="Genomic_DNA"/>
</dbReference>
<dbReference type="eggNOG" id="arCOG06215">
    <property type="taxonomic scope" value="Archaea"/>
</dbReference>
<dbReference type="AlphaFoldDB" id="D3DZK9"/>